<reference evidence="2" key="1">
    <citation type="submission" date="2021-01" db="EMBL/GenBank/DDBJ databases">
        <title>Modified the classification status of verrucomicrobia.</title>
        <authorList>
            <person name="Feng X."/>
        </authorList>
    </citation>
    <scope>NUCLEOTIDE SEQUENCE</scope>
    <source>
        <strain evidence="2">KCTC 13126</strain>
    </source>
</reference>
<dbReference type="InterPro" id="IPR008928">
    <property type="entry name" value="6-hairpin_glycosidase_sf"/>
</dbReference>
<protein>
    <recommendedName>
        <fullName evidence="4">Glycogen debranching enzyme C-terminal domain-containing protein</fullName>
    </recommendedName>
</protein>
<dbReference type="AlphaFoldDB" id="A0A934RZ58"/>
<evidence type="ECO:0008006" key="4">
    <source>
        <dbReference type="Google" id="ProtNLM"/>
    </source>
</evidence>
<dbReference type="Proteomes" id="UP000617628">
    <property type="component" value="Unassembled WGS sequence"/>
</dbReference>
<evidence type="ECO:0000313" key="2">
    <source>
        <dbReference type="EMBL" id="MBK1879013.1"/>
    </source>
</evidence>
<feature type="chain" id="PRO_5037621953" description="Glycogen debranching enzyme C-terminal domain-containing protein" evidence="1">
    <location>
        <begin position="21"/>
        <end position="445"/>
    </location>
</feature>
<keyword evidence="1" id="KW-0732">Signal</keyword>
<dbReference type="InterPro" id="IPR012341">
    <property type="entry name" value="6hp_glycosidase-like_sf"/>
</dbReference>
<keyword evidence="3" id="KW-1185">Reference proteome</keyword>
<dbReference type="Gene3D" id="1.50.10.10">
    <property type="match status" value="1"/>
</dbReference>
<proteinExistence type="predicted"/>
<comment type="caution">
    <text evidence="2">The sequence shown here is derived from an EMBL/GenBank/DDBJ whole genome shotgun (WGS) entry which is preliminary data.</text>
</comment>
<accession>A0A934RZ58</accession>
<dbReference type="EMBL" id="JAENIL010000039">
    <property type="protein sequence ID" value="MBK1879013.1"/>
    <property type="molecule type" value="Genomic_DNA"/>
</dbReference>
<feature type="signal peptide" evidence="1">
    <location>
        <begin position="1"/>
        <end position="20"/>
    </location>
</feature>
<dbReference type="RefSeq" id="WP_200357227.1">
    <property type="nucleotide sequence ID" value="NZ_JAENIL010000039.1"/>
</dbReference>
<organism evidence="2 3">
    <name type="scientific">Pelagicoccus mobilis</name>
    <dbReference type="NCBI Taxonomy" id="415221"/>
    <lineage>
        <taxon>Bacteria</taxon>
        <taxon>Pseudomonadati</taxon>
        <taxon>Verrucomicrobiota</taxon>
        <taxon>Opitutia</taxon>
        <taxon>Puniceicoccales</taxon>
        <taxon>Pelagicoccaceae</taxon>
        <taxon>Pelagicoccus</taxon>
    </lineage>
</organism>
<evidence type="ECO:0000256" key="1">
    <source>
        <dbReference type="SAM" id="SignalP"/>
    </source>
</evidence>
<gene>
    <name evidence="2" type="ORF">JIN87_19165</name>
</gene>
<name>A0A934RZ58_9BACT</name>
<dbReference type="SUPFAM" id="SSF48208">
    <property type="entry name" value="Six-hairpin glycosidases"/>
    <property type="match status" value="1"/>
</dbReference>
<dbReference type="GO" id="GO:0005975">
    <property type="term" value="P:carbohydrate metabolic process"/>
    <property type="evidence" value="ECO:0007669"/>
    <property type="project" value="InterPro"/>
</dbReference>
<sequence>MIVRALFTTFSTFLASIALAAPSNSINQELAQKILQDERLEKVTQMGYDLLSSGMNAGDKYDQVWIRDLNTFIVPLLEVAPQDAVRDALLTFFHFQGQDGNIVDGFVSRDEGRLKKYQRVYRYTPTRPNLKAHKNSVETDQESSLVQAVSLYIQYTNDSSILDEVVRDIPVRERLEMALRFPLKYRFASKYGLIWGGTTIDWGDVQAESPKGVELDLDTHRAVNIYSNALFMIAIDSYLSTVAKDSPTQKAKWTSIHKDLHAAVRKHLWDEASKKFIPHLYLEEGSPFPADYDENQIFYHGGTAVAIRAGLLTPDEISASLKRMRENVEESGAPSIGLTVYPIYPEGFFKSASQRPWYYMNGGDWTWFGARMIRQLARNGFAEEAMTELEPMLDRVIEHDGFYEWWSRDNQPHGANFRASAGVLIEAITELRKWAEQNSEVKSAS</sequence>
<evidence type="ECO:0000313" key="3">
    <source>
        <dbReference type="Proteomes" id="UP000617628"/>
    </source>
</evidence>